<organism evidence="9 10">
    <name type="scientific">Devosia pacifica</name>
    <dbReference type="NCBI Taxonomy" id="1335967"/>
    <lineage>
        <taxon>Bacteria</taxon>
        <taxon>Pseudomonadati</taxon>
        <taxon>Pseudomonadota</taxon>
        <taxon>Alphaproteobacteria</taxon>
        <taxon>Hyphomicrobiales</taxon>
        <taxon>Devosiaceae</taxon>
        <taxon>Devosia</taxon>
    </lineage>
</organism>
<dbReference type="RefSeq" id="WP_189423450.1">
    <property type="nucleotide sequence ID" value="NZ_BMZE01000001.1"/>
</dbReference>
<evidence type="ECO:0000256" key="4">
    <source>
        <dbReference type="ARBA" id="ARBA00016244"/>
    </source>
</evidence>
<sequence length="598" mass="63350">MGLLTSINNAVSGIRVNQDSLNLVSKNIANSGTPGYHRQSLSVIDYGNEASSYARTSGVQRAFNQSLQTYYTSQVSTASQASTKAAYLDRLQTFMGKPGSEGSLDTVYQNLKNAFETLSVSPDDHAARAEVVSKSQTFTGTLNRLWGNVRDMRLETETKMSSAVDDLNDMLTSLGDVNQRLQDVAASPDSRTMLLDRRDSLVSEIAEKIDVRADYKLDGTVALRTKSGVGLIDGRVSRFSYESSGAVGEGRLMLTSPGGNKIDLAKQGGLQGGELAALVDLRDNTLAEAEAHLDQIAASLAQVFGTNTTEGDAATVGAAEGFDINLNDLEPGNDLLISYSENGIDKQVRVVNTTKTVDYQEPDGTRVLGVDIENLSTADVALALGGQVSGLAFSDEGSGTLRVLDDGAAGTTNVNKVIARATSDGAQGDGLGLNLFTDGARPFTRSLEGDPPQVAGFAGRIAVNPAVVADNRLLVQYEAGGSLGESTRPDYLLAQLGNRDFASSPDAVGADKGFKLSGTLGEIVTQTINYQGRNVATALGRQQDTSLALDTVTTQMQSEYGVNLDEEMARLIELQNAYAANARVISVVQELMDRLLAI</sequence>
<keyword evidence="9" id="KW-0282">Flagellum</keyword>
<evidence type="ECO:0000256" key="2">
    <source>
        <dbReference type="ARBA" id="ARBA00004613"/>
    </source>
</evidence>
<comment type="caution">
    <text evidence="9">The sequence shown here is derived from an EMBL/GenBank/DDBJ whole genome shotgun (WGS) entry which is preliminary data.</text>
</comment>
<dbReference type="PANTHER" id="PTHR30033">
    <property type="entry name" value="FLAGELLAR HOOK-ASSOCIATED PROTEIN 1"/>
    <property type="match status" value="1"/>
</dbReference>
<evidence type="ECO:0000259" key="8">
    <source>
        <dbReference type="Pfam" id="PF22638"/>
    </source>
</evidence>
<reference evidence="9" key="1">
    <citation type="journal article" date="2014" name="Int. J. Syst. Evol. Microbiol.">
        <title>Complete genome sequence of Corynebacterium casei LMG S-19264T (=DSM 44701T), isolated from a smear-ripened cheese.</title>
        <authorList>
            <consortium name="US DOE Joint Genome Institute (JGI-PGF)"/>
            <person name="Walter F."/>
            <person name="Albersmeier A."/>
            <person name="Kalinowski J."/>
            <person name="Ruckert C."/>
        </authorList>
    </citation>
    <scope>NUCLEOTIDE SEQUENCE</scope>
    <source>
        <strain evidence="9">KCTC 32437</strain>
    </source>
</reference>
<keyword evidence="9" id="KW-0966">Cell projection</keyword>
<dbReference type="AlphaFoldDB" id="A0A918RXI8"/>
<dbReference type="GO" id="GO:0044780">
    <property type="term" value="P:bacterial-type flagellum assembly"/>
    <property type="evidence" value="ECO:0007669"/>
    <property type="project" value="InterPro"/>
</dbReference>
<evidence type="ECO:0000313" key="9">
    <source>
        <dbReference type="EMBL" id="GHA14803.1"/>
    </source>
</evidence>
<dbReference type="GO" id="GO:0005576">
    <property type="term" value="C:extracellular region"/>
    <property type="evidence" value="ECO:0007669"/>
    <property type="project" value="UniProtKB-SubCell"/>
</dbReference>
<gene>
    <name evidence="9" type="ORF">GCM10007989_06880</name>
</gene>
<dbReference type="NCBIfam" id="TIGR02492">
    <property type="entry name" value="flgK_ends"/>
    <property type="match status" value="1"/>
</dbReference>
<dbReference type="Pfam" id="PF06429">
    <property type="entry name" value="Flg_bbr_C"/>
    <property type="match status" value="1"/>
</dbReference>
<name>A0A918RXI8_9HYPH</name>
<evidence type="ECO:0000313" key="10">
    <source>
        <dbReference type="Proteomes" id="UP000646579"/>
    </source>
</evidence>
<dbReference type="Pfam" id="PF22638">
    <property type="entry name" value="FlgK_D1"/>
    <property type="match status" value="1"/>
</dbReference>
<keyword evidence="9" id="KW-0969">Cilium</keyword>
<comment type="subcellular location">
    <subcellularLocation>
        <location evidence="1">Bacterial flagellum</location>
    </subcellularLocation>
    <subcellularLocation>
        <location evidence="2">Secreted</location>
    </subcellularLocation>
</comment>
<comment type="similarity">
    <text evidence="3">Belongs to the flagella basal body rod proteins family.</text>
</comment>
<dbReference type="GO" id="GO:0009424">
    <property type="term" value="C:bacterial-type flagellum hook"/>
    <property type="evidence" value="ECO:0007669"/>
    <property type="project" value="InterPro"/>
</dbReference>
<evidence type="ECO:0000256" key="1">
    <source>
        <dbReference type="ARBA" id="ARBA00004365"/>
    </source>
</evidence>
<dbReference type="GO" id="GO:0005198">
    <property type="term" value="F:structural molecule activity"/>
    <property type="evidence" value="ECO:0007669"/>
    <property type="project" value="InterPro"/>
</dbReference>
<dbReference type="InterPro" id="IPR053927">
    <property type="entry name" value="FlgK_helical"/>
</dbReference>
<evidence type="ECO:0000256" key="3">
    <source>
        <dbReference type="ARBA" id="ARBA00009677"/>
    </source>
</evidence>
<keyword evidence="10" id="KW-1185">Reference proteome</keyword>
<feature type="domain" description="Flagellar basal-body/hook protein C-terminal" evidence="7">
    <location>
        <begin position="558"/>
        <end position="597"/>
    </location>
</feature>
<evidence type="ECO:0000256" key="5">
    <source>
        <dbReference type="ARBA" id="ARBA00022525"/>
    </source>
</evidence>
<evidence type="ECO:0000259" key="7">
    <source>
        <dbReference type="Pfam" id="PF06429"/>
    </source>
</evidence>
<proteinExistence type="inferred from homology"/>
<dbReference type="SUPFAM" id="SSF64518">
    <property type="entry name" value="Phase 1 flagellin"/>
    <property type="match status" value="1"/>
</dbReference>
<protein>
    <recommendedName>
        <fullName evidence="4">Flagellar hook-associated protein 1</fullName>
    </recommendedName>
</protein>
<dbReference type="Proteomes" id="UP000646579">
    <property type="component" value="Unassembled WGS sequence"/>
</dbReference>
<accession>A0A918RXI8</accession>
<feature type="domain" description="Flagellar hook-associated protein FlgK helical" evidence="8">
    <location>
        <begin position="89"/>
        <end position="311"/>
    </location>
</feature>
<reference evidence="9" key="2">
    <citation type="submission" date="2020-09" db="EMBL/GenBank/DDBJ databases">
        <authorList>
            <person name="Sun Q."/>
            <person name="Kim S."/>
        </authorList>
    </citation>
    <scope>NUCLEOTIDE SEQUENCE</scope>
    <source>
        <strain evidence="9">KCTC 32437</strain>
    </source>
</reference>
<evidence type="ECO:0000256" key="6">
    <source>
        <dbReference type="ARBA" id="ARBA00023143"/>
    </source>
</evidence>
<dbReference type="PANTHER" id="PTHR30033:SF2">
    <property type="entry name" value="FLAGELLAR HOOK PROTEIN"/>
    <property type="match status" value="1"/>
</dbReference>
<keyword evidence="5" id="KW-0964">Secreted</keyword>
<dbReference type="InterPro" id="IPR002371">
    <property type="entry name" value="FlgK"/>
</dbReference>
<dbReference type="EMBL" id="BMZE01000001">
    <property type="protein sequence ID" value="GHA14803.1"/>
    <property type="molecule type" value="Genomic_DNA"/>
</dbReference>
<keyword evidence="6" id="KW-0975">Bacterial flagellum</keyword>
<dbReference type="InterPro" id="IPR010930">
    <property type="entry name" value="Flg_bb/hook_C_dom"/>
</dbReference>